<dbReference type="EMBL" id="CAJVPM010002287">
    <property type="protein sequence ID" value="CAG8483629.1"/>
    <property type="molecule type" value="Genomic_DNA"/>
</dbReference>
<accession>A0ACA9KQC8</accession>
<name>A0ACA9KQC8_9GLOM</name>
<comment type="caution">
    <text evidence="1">The sequence shown here is derived from an EMBL/GenBank/DDBJ whole genome shotgun (WGS) entry which is preliminary data.</text>
</comment>
<organism evidence="1 2">
    <name type="scientific">Scutellospora calospora</name>
    <dbReference type="NCBI Taxonomy" id="85575"/>
    <lineage>
        <taxon>Eukaryota</taxon>
        <taxon>Fungi</taxon>
        <taxon>Fungi incertae sedis</taxon>
        <taxon>Mucoromycota</taxon>
        <taxon>Glomeromycotina</taxon>
        <taxon>Glomeromycetes</taxon>
        <taxon>Diversisporales</taxon>
        <taxon>Gigasporaceae</taxon>
        <taxon>Scutellospora</taxon>
    </lineage>
</organism>
<gene>
    <name evidence="1" type="ORF">SCALOS_LOCUS2530</name>
</gene>
<dbReference type="Proteomes" id="UP000789860">
    <property type="component" value="Unassembled WGS sequence"/>
</dbReference>
<proteinExistence type="predicted"/>
<keyword evidence="2" id="KW-1185">Reference proteome</keyword>
<reference evidence="1" key="1">
    <citation type="submission" date="2021-06" db="EMBL/GenBank/DDBJ databases">
        <authorList>
            <person name="Kallberg Y."/>
            <person name="Tangrot J."/>
            <person name="Rosling A."/>
        </authorList>
    </citation>
    <scope>NUCLEOTIDE SEQUENCE</scope>
    <source>
        <strain evidence="1">AU212A</strain>
    </source>
</reference>
<evidence type="ECO:0000313" key="1">
    <source>
        <dbReference type="EMBL" id="CAG8483629.1"/>
    </source>
</evidence>
<evidence type="ECO:0000313" key="2">
    <source>
        <dbReference type="Proteomes" id="UP000789860"/>
    </source>
</evidence>
<sequence length="90" mass="10230">MSKTGKILIALLVAIYIIASVSAKPFNTDDLQTTDYESESAINYDSDVSTSDAAKKPIFKWNCKVKRYKEGEPEEKVDQQLRELRDNLEN</sequence>
<protein>
    <submittedName>
        <fullName evidence="1">8682_t:CDS:1</fullName>
    </submittedName>
</protein>